<dbReference type="CDD" id="cd00156">
    <property type="entry name" value="REC"/>
    <property type="match status" value="1"/>
</dbReference>
<evidence type="ECO:0000259" key="11">
    <source>
        <dbReference type="PROSITE" id="PS50112"/>
    </source>
</evidence>
<dbReference type="PROSITE" id="PS50109">
    <property type="entry name" value="HIS_KIN"/>
    <property type="match status" value="1"/>
</dbReference>
<dbReference type="RefSeq" id="WP_084526129.1">
    <property type="nucleotide sequence ID" value="NZ_FQWD01000001.1"/>
</dbReference>
<organism evidence="13 14">
    <name type="scientific">Marisediminitalea aggregata</name>
    <dbReference type="NCBI Taxonomy" id="634436"/>
    <lineage>
        <taxon>Bacteria</taxon>
        <taxon>Pseudomonadati</taxon>
        <taxon>Pseudomonadota</taxon>
        <taxon>Gammaproteobacteria</taxon>
        <taxon>Alteromonadales</taxon>
        <taxon>Alteromonadaceae</taxon>
        <taxon>Marisediminitalea</taxon>
    </lineage>
</organism>
<dbReference type="STRING" id="634436.SAMN05216361_0565"/>
<dbReference type="SMART" id="SM00091">
    <property type="entry name" value="PAS"/>
    <property type="match status" value="3"/>
</dbReference>
<dbReference type="InterPro" id="IPR013656">
    <property type="entry name" value="PAS_4"/>
</dbReference>
<feature type="domain" description="PAC" evidence="12">
    <location>
        <begin position="425"/>
        <end position="479"/>
    </location>
</feature>
<dbReference type="NCBIfam" id="TIGR00229">
    <property type="entry name" value="sensory_box"/>
    <property type="match status" value="1"/>
</dbReference>
<dbReference type="InterPro" id="IPR036890">
    <property type="entry name" value="HATPase_C_sf"/>
</dbReference>
<name>A0A1M5EVS5_9ALTE</name>
<feature type="compositionally biased region" description="Basic and acidic residues" evidence="8">
    <location>
        <begin position="86"/>
        <end position="99"/>
    </location>
</feature>
<evidence type="ECO:0000313" key="13">
    <source>
        <dbReference type="EMBL" id="SHF83343.1"/>
    </source>
</evidence>
<gene>
    <name evidence="13" type="ORF">SAMN05216361_0565</name>
</gene>
<evidence type="ECO:0000256" key="7">
    <source>
        <dbReference type="SAM" id="Coils"/>
    </source>
</evidence>
<dbReference type="Gene3D" id="3.30.565.10">
    <property type="entry name" value="Histidine kinase-like ATPase, C-terminal domain"/>
    <property type="match status" value="1"/>
</dbReference>
<dbReference type="Gene3D" id="3.30.450.20">
    <property type="entry name" value="PAS domain"/>
    <property type="match status" value="3"/>
</dbReference>
<dbReference type="SMART" id="SM00388">
    <property type="entry name" value="HisKA"/>
    <property type="match status" value="1"/>
</dbReference>
<dbReference type="InterPro" id="IPR035965">
    <property type="entry name" value="PAS-like_dom_sf"/>
</dbReference>
<keyword evidence="14" id="KW-1185">Reference proteome</keyword>
<evidence type="ECO:0000313" key="14">
    <source>
        <dbReference type="Proteomes" id="UP000184520"/>
    </source>
</evidence>
<evidence type="ECO:0000259" key="9">
    <source>
        <dbReference type="PROSITE" id="PS50109"/>
    </source>
</evidence>
<dbReference type="PROSITE" id="PS50113">
    <property type="entry name" value="PAC"/>
    <property type="match status" value="1"/>
</dbReference>
<feature type="modified residue" description="4-aspartylphosphate" evidence="6">
    <location>
        <position position="825"/>
    </location>
</feature>
<dbReference type="PANTHER" id="PTHR43047">
    <property type="entry name" value="TWO-COMPONENT HISTIDINE PROTEIN KINASE"/>
    <property type="match status" value="1"/>
</dbReference>
<dbReference type="Proteomes" id="UP000184520">
    <property type="component" value="Unassembled WGS sequence"/>
</dbReference>
<dbReference type="EMBL" id="FQWD01000001">
    <property type="protein sequence ID" value="SHF83343.1"/>
    <property type="molecule type" value="Genomic_DNA"/>
</dbReference>
<evidence type="ECO:0000259" key="10">
    <source>
        <dbReference type="PROSITE" id="PS50110"/>
    </source>
</evidence>
<dbReference type="InterPro" id="IPR003661">
    <property type="entry name" value="HisK_dim/P_dom"/>
</dbReference>
<keyword evidence="5" id="KW-0418">Kinase</keyword>
<proteinExistence type="predicted"/>
<feature type="region of interest" description="Disordered" evidence="8">
    <location>
        <begin position="1"/>
        <end position="21"/>
    </location>
</feature>
<dbReference type="SUPFAM" id="SSF55874">
    <property type="entry name" value="ATPase domain of HSP90 chaperone/DNA topoisomerase II/histidine kinase"/>
    <property type="match status" value="1"/>
</dbReference>
<dbReference type="CDD" id="cd00130">
    <property type="entry name" value="PAS"/>
    <property type="match status" value="1"/>
</dbReference>
<dbReference type="InterPro" id="IPR011006">
    <property type="entry name" value="CheY-like_superfamily"/>
</dbReference>
<dbReference type="GO" id="GO:0005886">
    <property type="term" value="C:plasma membrane"/>
    <property type="evidence" value="ECO:0007669"/>
    <property type="project" value="TreeGrafter"/>
</dbReference>
<evidence type="ECO:0000256" key="2">
    <source>
        <dbReference type="ARBA" id="ARBA00012438"/>
    </source>
</evidence>
<comment type="catalytic activity">
    <reaction evidence="1">
        <text>ATP + protein L-histidine = ADP + protein N-phospho-L-histidine.</text>
        <dbReference type="EC" id="2.7.13.3"/>
    </reaction>
</comment>
<dbReference type="Pfam" id="PF02518">
    <property type="entry name" value="HATPase_c"/>
    <property type="match status" value="1"/>
</dbReference>
<dbReference type="GO" id="GO:0000155">
    <property type="term" value="F:phosphorelay sensor kinase activity"/>
    <property type="evidence" value="ECO:0007669"/>
    <property type="project" value="InterPro"/>
</dbReference>
<dbReference type="Pfam" id="PF00072">
    <property type="entry name" value="Response_reg"/>
    <property type="match status" value="1"/>
</dbReference>
<dbReference type="InterPro" id="IPR000700">
    <property type="entry name" value="PAS-assoc_C"/>
</dbReference>
<dbReference type="PRINTS" id="PR00344">
    <property type="entry name" value="BCTRLSENSOR"/>
</dbReference>
<dbReference type="FunFam" id="3.30.565.10:FF:000049">
    <property type="entry name" value="Two-component sensor histidine kinase"/>
    <property type="match status" value="1"/>
</dbReference>
<reference evidence="14" key="1">
    <citation type="submission" date="2016-11" db="EMBL/GenBank/DDBJ databases">
        <authorList>
            <person name="Varghese N."/>
            <person name="Submissions S."/>
        </authorList>
    </citation>
    <scope>NUCLEOTIDE SEQUENCE [LARGE SCALE GENOMIC DNA]</scope>
    <source>
        <strain evidence="14">CGMCC 1.8995</strain>
    </source>
</reference>
<dbReference type="PROSITE" id="PS50110">
    <property type="entry name" value="RESPONSE_REGULATORY"/>
    <property type="match status" value="1"/>
</dbReference>
<dbReference type="InterPro" id="IPR036097">
    <property type="entry name" value="HisK_dim/P_sf"/>
</dbReference>
<feature type="domain" description="PAS" evidence="11">
    <location>
        <begin position="235"/>
        <end position="277"/>
    </location>
</feature>
<sequence length="894" mass="101794">MSKPANTEVASTPPPIEAENPADELARLRYENEKLQKINRVLMRRVEMGWGNHSDAYQSFEDAAMLADKVKERTYRLQQTLHRLEESNKELEQARRDTEQSQIQAEQDRQRLRDAIESISDAFALFDSDRKMVMVNSRCADFWRQHNIEFELGVTTFQEITAASLVVVDKDAKAQKKVGVHHDPIAQTIFKLRDGTWIQMQERITHDGGLVVVYTDITSIKLAEELRYETAMTEQAELLKATLENMSQGVVLINADGLLETWNQPFLSFIGMPDSNVSRGEEFARLMSQTPAAQTLYNALALDQSQDTPFMEVETVLSDDLVLLNRRSLIPSGGMLFTFADITERSRSQQALKESEQRIRLITDAMPALISYVNKEHCYEFVNREFEKWFNRSRKEIINHHLRDVLGEQEYNNLSIHIARAMLGQAVNFEIEHSRDPDNVRISNKTYIPHFDEQRNVIGFFALEQDVTEQRRTARALKHAYDYMEQRVNQRTKKISEINLQLRNEIEERQLAEVKLLEAKREADQANESKSKFLAATSHDLLQPMNSARLFADALNDLSLSDEAQKLMTSLSYSLENLESLISALVDISKLEAGLIEPVLDDFEIDDLINNMAAEFAPQAKSKGLKFKVKTTQKLVHSDNYLLARILRNLLSNALRYTNEGGILLGVRRRKQGVQIQVIDTGIGIPQDKLSDIFREFNRLDAKKRRHDKGLGLGLAIVERLASVMNLSISVSSVEGRGSCFSITLPYADIKNQKAKPAPAPLIDRFNDKLEGARILLIDNDEEICKGMETVLGSWNCNVTSVQTLEELSEPEFLTELDPQLIIADYHLDDGDTGFDALAITREHLTPHPPVIMITANYTNELRQQVREQGYSLLNKPVKPHKMKLALSNLLSNQ</sequence>
<feature type="region of interest" description="Disordered" evidence="8">
    <location>
        <begin position="86"/>
        <end position="107"/>
    </location>
</feature>
<dbReference type="InterPro" id="IPR005467">
    <property type="entry name" value="His_kinase_dom"/>
</dbReference>
<dbReference type="Pfam" id="PF00512">
    <property type="entry name" value="HisKA"/>
    <property type="match status" value="1"/>
</dbReference>
<keyword evidence="7" id="KW-0175">Coiled coil</keyword>
<dbReference type="OrthoDB" id="9764438at2"/>
<evidence type="ECO:0000256" key="5">
    <source>
        <dbReference type="ARBA" id="ARBA00022777"/>
    </source>
</evidence>
<protein>
    <recommendedName>
        <fullName evidence="2">histidine kinase</fullName>
        <ecNumber evidence="2">2.7.13.3</ecNumber>
    </recommendedName>
</protein>
<dbReference type="SUPFAM" id="SSF52172">
    <property type="entry name" value="CheY-like"/>
    <property type="match status" value="1"/>
</dbReference>
<dbReference type="InterPro" id="IPR004358">
    <property type="entry name" value="Sig_transdc_His_kin-like_C"/>
</dbReference>
<feature type="coiled-coil region" evidence="7">
    <location>
        <begin position="502"/>
        <end position="529"/>
    </location>
</feature>
<dbReference type="EC" id="2.7.13.3" evidence="2"/>
<keyword evidence="3 6" id="KW-0597">Phosphoprotein</keyword>
<dbReference type="GO" id="GO:0009927">
    <property type="term" value="F:histidine phosphotransfer kinase activity"/>
    <property type="evidence" value="ECO:0007669"/>
    <property type="project" value="TreeGrafter"/>
</dbReference>
<dbReference type="NCBIfam" id="NF041832">
    <property type="entry name" value="near_NosP_CTERM"/>
    <property type="match status" value="1"/>
</dbReference>
<dbReference type="InterPro" id="IPR000014">
    <property type="entry name" value="PAS"/>
</dbReference>
<evidence type="ECO:0000256" key="6">
    <source>
        <dbReference type="PROSITE-ProRule" id="PRU00169"/>
    </source>
</evidence>
<dbReference type="PROSITE" id="PS50112">
    <property type="entry name" value="PAS"/>
    <property type="match status" value="1"/>
</dbReference>
<keyword evidence="4" id="KW-0808">Transferase</keyword>
<evidence type="ECO:0000256" key="8">
    <source>
        <dbReference type="SAM" id="MobiDB-lite"/>
    </source>
</evidence>
<dbReference type="InterPro" id="IPR001789">
    <property type="entry name" value="Sig_transdc_resp-reg_receiver"/>
</dbReference>
<feature type="domain" description="Histidine kinase" evidence="9">
    <location>
        <begin position="536"/>
        <end position="749"/>
    </location>
</feature>
<evidence type="ECO:0000256" key="3">
    <source>
        <dbReference type="ARBA" id="ARBA00022553"/>
    </source>
</evidence>
<dbReference type="SMART" id="SM00387">
    <property type="entry name" value="HATPase_c"/>
    <property type="match status" value="1"/>
</dbReference>
<evidence type="ECO:0000256" key="4">
    <source>
        <dbReference type="ARBA" id="ARBA00022679"/>
    </source>
</evidence>
<dbReference type="Gene3D" id="3.40.50.2300">
    <property type="match status" value="1"/>
</dbReference>
<dbReference type="AlphaFoldDB" id="A0A1M5EVS5"/>
<dbReference type="SUPFAM" id="SSF47384">
    <property type="entry name" value="Homodimeric domain of signal transducing histidine kinase"/>
    <property type="match status" value="1"/>
</dbReference>
<dbReference type="InterPro" id="IPR003594">
    <property type="entry name" value="HATPase_dom"/>
</dbReference>
<dbReference type="Pfam" id="PF08448">
    <property type="entry name" value="PAS_4"/>
    <property type="match status" value="1"/>
</dbReference>
<dbReference type="Gene3D" id="1.10.287.130">
    <property type="match status" value="1"/>
</dbReference>
<dbReference type="Pfam" id="PF12860">
    <property type="entry name" value="PAS_7"/>
    <property type="match status" value="2"/>
</dbReference>
<accession>A0A1M5EVS5</accession>
<dbReference type="SUPFAM" id="SSF55785">
    <property type="entry name" value="PYP-like sensor domain (PAS domain)"/>
    <property type="match status" value="3"/>
</dbReference>
<dbReference type="CDD" id="cd00082">
    <property type="entry name" value="HisKA"/>
    <property type="match status" value="1"/>
</dbReference>
<dbReference type="SMART" id="SM00448">
    <property type="entry name" value="REC"/>
    <property type="match status" value="1"/>
</dbReference>
<feature type="compositionally biased region" description="Polar residues" evidence="8">
    <location>
        <begin position="1"/>
        <end position="10"/>
    </location>
</feature>
<feature type="domain" description="Response regulatory" evidence="10">
    <location>
        <begin position="774"/>
        <end position="891"/>
    </location>
</feature>
<evidence type="ECO:0000256" key="1">
    <source>
        <dbReference type="ARBA" id="ARBA00000085"/>
    </source>
</evidence>
<dbReference type="PANTHER" id="PTHR43047:SF9">
    <property type="entry name" value="HISTIDINE KINASE"/>
    <property type="match status" value="1"/>
</dbReference>
<evidence type="ECO:0000259" key="12">
    <source>
        <dbReference type="PROSITE" id="PS50113"/>
    </source>
</evidence>